<sequence>MIAAMEPVDVSAHPVVVWVGIVGAVVAALAVIIPKVGSVIRELLDDAEARKLARHAAAAELDRQKIEHVTRIETAAAILNDQRVTALTAQLDGISAQLEAQRIRYEAQVAALAQQLSDTQGALDEALAEIGELRRELADYTHDGERGRG</sequence>
<dbReference type="GeneID" id="63911633"/>
<dbReference type="EMBL" id="MN010758">
    <property type="protein sequence ID" value="QDH85064.1"/>
    <property type="molecule type" value="Genomic_DNA"/>
</dbReference>
<dbReference type="Proteomes" id="UP000318136">
    <property type="component" value="Segment"/>
</dbReference>
<protein>
    <submittedName>
        <fullName evidence="3">Uncharacterized protein</fullName>
    </submittedName>
</protein>
<evidence type="ECO:0000313" key="3">
    <source>
        <dbReference type="EMBL" id="QDH85064.1"/>
    </source>
</evidence>
<dbReference type="RefSeq" id="YP_010050895.1">
    <property type="nucleotide sequence ID" value="NC_054435.1"/>
</dbReference>
<gene>
    <name evidence="3" type="primary">27</name>
    <name evidence="3" type="ORF">SEA_DARDANUS_27</name>
</gene>
<keyword evidence="4" id="KW-1185">Reference proteome</keyword>
<feature type="transmembrane region" description="Helical" evidence="2">
    <location>
        <begin position="15"/>
        <end position="33"/>
    </location>
</feature>
<reference evidence="3 4" key="1">
    <citation type="submission" date="2019-05" db="EMBL/GenBank/DDBJ databases">
        <authorList>
            <person name="Bordelon H.A."/>
            <person name="Brister E.M."/>
            <person name="Bryans A.M."/>
            <person name="Calk A.E."/>
            <person name="Capers C."/>
            <person name="Corrent J.M."/>
            <person name="Delphin C.N."/>
            <person name="Erbelding G.W."/>
            <person name="Gottschalck B.A."/>
            <person name="Hale B.T."/>
            <person name="Jones N.T."/>
            <person name="Mire A.R."/>
            <person name="Perkins A.R."/>
            <person name="Quackenbush R.D."/>
            <person name="Rogers C.S."/>
            <person name="Stewart N.C."/>
            <person name="Threeton H.N."/>
            <person name="Wiggins Z.F."/>
            <person name="Hancock A.M."/>
            <person name="Gissendanner C.R."/>
            <person name="Findley A.M."/>
            <person name="Wills S.J."/>
            <person name="Clifford K.A."/>
            <person name="Elmore F.L."/>
            <person name="Knight M.S."/>
            <person name="Le K."/>
            <person name="Lobaina D."/>
            <person name="Nougues D."/>
            <person name="Salama A."/>
            <person name="Stoeber S.D."/>
            <person name="Sweeney K.J."/>
            <person name="Truong T.G."/>
            <person name="Alvaro L.E."/>
            <person name="Isern S."/>
            <person name="Michael S.F."/>
            <person name="Monti D.L."/>
            <person name="Garlena R.A."/>
            <person name="Russell D.A."/>
            <person name="Pope W.H."/>
            <person name="Jacobs-Sera D."/>
            <person name="Hatfull G.F."/>
        </authorList>
    </citation>
    <scope>NUCLEOTIDE SEQUENCE [LARGE SCALE GENOMIC DNA]</scope>
</reference>
<proteinExistence type="predicted"/>
<name>A0A514CX26_9CAUD</name>
<keyword evidence="1" id="KW-0175">Coiled coil</keyword>
<feature type="coiled-coil region" evidence="1">
    <location>
        <begin position="95"/>
        <end position="143"/>
    </location>
</feature>
<keyword evidence="2" id="KW-1133">Transmembrane helix</keyword>
<evidence type="ECO:0000256" key="2">
    <source>
        <dbReference type="SAM" id="Phobius"/>
    </source>
</evidence>
<evidence type="ECO:0000313" key="4">
    <source>
        <dbReference type="Proteomes" id="UP000318136"/>
    </source>
</evidence>
<accession>A0A514CX26</accession>
<dbReference type="KEGG" id="vg:63911633"/>
<keyword evidence="2" id="KW-0812">Transmembrane</keyword>
<evidence type="ECO:0000256" key="1">
    <source>
        <dbReference type="SAM" id="Coils"/>
    </source>
</evidence>
<organism evidence="3 4">
    <name type="scientific">Gordonia phage Dardanus</name>
    <dbReference type="NCBI Taxonomy" id="2588489"/>
    <lineage>
        <taxon>Viruses</taxon>
        <taxon>Duplodnaviria</taxon>
        <taxon>Heunggongvirae</taxon>
        <taxon>Uroviricota</taxon>
        <taxon>Caudoviricetes</taxon>
        <taxon>Ruthgordonvirinae</taxon>
        <taxon>Dardanusvirus</taxon>
        <taxon>Dardanusvirus dardanus</taxon>
    </lineage>
</organism>
<keyword evidence="2" id="KW-0472">Membrane</keyword>